<evidence type="ECO:0000313" key="3">
    <source>
        <dbReference type="Proteomes" id="UP000307657"/>
    </source>
</evidence>
<protein>
    <submittedName>
        <fullName evidence="2">Uncharacterized protein</fullName>
    </submittedName>
</protein>
<keyword evidence="3" id="KW-1185">Reference proteome</keyword>
<dbReference type="Proteomes" id="UP000307657">
    <property type="component" value="Unassembled WGS sequence"/>
</dbReference>
<reference evidence="2 3" key="1">
    <citation type="submission" date="2019-04" db="EMBL/GenBank/DDBJ databases">
        <title>Lacinutrix sp. nov., isolated from marine water.</title>
        <authorList>
            <person name="Kim W."/>
        </authorList>
    </citation>
    <scope>NUCLEOTIDE SEQUENCE [LARGE SCALE GENOMIC DNA]</scope>
    <source>
        <strain evidence="2 3">CAU 1491</strain>
    </source>
</reference>
<dbReference type="RefSeq" id="WP_136839933.1">
    <property type="nucleotide sequence ID" value="NZ_SUPL01000001.1"/>
</dbReference>
<accession>A0A4U0F092</accession>
<feature type="signal peptide" evidence="1">
    <location>
        <begin position="1"/>
        <end position="26"/>
    </location>
</feature>
<evidence type="ECO:0000313" key="2">
    <source>
        <dbReference type="EMBL" id="TJY37766.1"/>
    </source>
</evidence>
<comment type="caution">
    <text evidence="2">The sequence shown here is derived from an EMBL/GenBank/DDBJ whole genome shotgun (WGS) entry which is preliminary data.</text>
</comment>
<dbReference type="EMBL" id="SUPL01000001">
    <property type="protein sequence ID" value="TJY37766.1"/>
    <property type="molecule type" value="Genomic_DNA"/>
</dbReference>
<gene>
    <name evidence="2" type="ORF">E5167_00500</name>
</gene>
<organism evidence="2 3">
    <name type="scientific">Pontimicrobium aquaticum</name>
    <dbReference type="NCBI Taxonomy" id="2565367"/>
    <lineage>
        <taxon>Bacteria</taxon>
        <taxon>Pseudomonadati</taxon>
        <taxon>Bacteroidota</taxon>
        <taxon>Flavobacteriia</taxon>
        <taxon>Flavobacteriales</taxon>
        <taxon>Flavobacteriaceae</taxon>
        <taxon>Pontimicrobium</taxon>
    </lineage>
</organism>
<sequence>MRIPLYKLKSKLIMTLLLLTSFFSYCQTSSEGKLYKSQEYKENQNVQIIVHKIIIPENGSLKEALGLTQEWTENVLRKNDNFENIQLLISDTTKDTIDLMVLYKYKSNITRDTNAINKELINKYWTKEGTFEKFLKRLHSYIDPKMNKRSVFKELILE</sequence>
<proteinExistence type="predicted"/>
<dbReference type="AlphaFoldDB" id="A0A4U0F092"/>
<keyword evidence="1" id="KW-0732">Signal</keyword>
<feature type="chain" id="PRO_5020800900" evidence="1">
    <location>
        <begin position="27"/>
        <end position="158"/>
    </location>
</feature>
<evidence type="ECO:0000256" key="1">
    <source>
        <dbReference type="SAM" id="SignalP"/>
    </source>
</evidence>
<name>A0A4U0F092_9FLAO</name>